<feature type="compositionally biased region" description="Polar residues" evidence="5">
    <location>
        <begin position="312"/>
        <end position="326"/>
    </location>
</feature>
<dbReference type="Proteomes" id="UP001168972">
    <property type="component" value="Unassembled WGS sequence"/>
</dbReference>
<dbReference type="Pfam" id="PF04190">
    <property type="entry name" value="GET4"/>
    <property type="match status" value="1"/>
</dbReference>
<dbReference type="Gene3D" id="1.25.40.10">
    <property type="entry name" value="Tetratricopeptide repeat domain"/>
    <property type="match status" value="1"/>
</dbReference>
<proteinExistence type="inferred from homology"/>
<evidence type="ECO:0000256" key="1">
    <source>
        <dbReference type="ARBA" id="ARBA00004514"/>
    </source>
</evidence>
<dbReference type="InterPro" id="IPR007317">
    <property type="entry name" value="GET4"/>
</dbReference>
<evidence type="ECO:0000313" key="6">
    <source>
        <dbReference type="EMBL" id="KAK0168543.1"/>
    </source>
</evidence>
<dbReference type="PANTHER" id="PTHR12875">
    <property type="entry name" value="GOLGI TO ER TRAFFIC PROTEIN 4 HOMOLOG"/>
    <property type="match status" value="1"/>
</dbReference>
<dbReference type="AlphaFoldDB" id="A0AA39FFF8"/>
<feature type="compositionally biased region" description="Acidic residues" evidence="5">
    <location>
        <begin position="294"/>
        <end position="304"/>
    </location>
</feature>
<comment type="subcellular location">
    <subcellularLocation>
        <location evidence="1">Cytoplasm</location>
        <location evidence="1">Cytosol</location>
    </subcellularLocation>
</comment>
<comment type="caution">
    <text evidence="6">The sequence shown here is derived from an EMBL/GenBank/DDBJ whole genome shotgun (WGS) entry which is preliminary data.</text>
</comment>
<dbReference type="PANTHER" id="PTHR12875:SF0">
    <property type="entry name" value="GOLGI TO ER TRAFFIC PROTEIN 4 HOMOLOG"/>
    <property type="match status" value="1"/>
</dbReference>
<dbReference type="FunFam" id="1.25.40.10:FF:000060">
    <property type="entry name" value="Golgi to ER traffic protein 4 homolog"/>
    <property type="match status" value="1"/>
</dbReference>
<feature type="region of interest" description="Disordered" evidence="5">
    <location>
        <begin position="294"/>
        <end position="326"/>
    </location>
</feature>
<dbReference type="EMBL" id="JAQQBR010001831">
    <property type="protein sequence ID" value="KAK0168543.1"/>
    <property type="molecule type" value="Genomic_DNA"/>
</dbReference>
<keyword evidence="7" id="KW-1185">Reference proteome</keyword>
<evidence type="ECO:0000256" key="5">
    <source>
        <dbReference type="SAM" id="MobiDB-lite"/>
    </source>
</evidence>
<organism evidence="6 7">
    <name type="scientific">Microctonus hyperodae</name>
    <name type="common">Parasitoid wasp</name>
    <dbReference type="NCBI Taxonomy" id="165561"/>
    <lineage>
        <taxon>Eukaryota</taxon>
        <taxon>Metazoa</taxon>
        <taxon>Ecdysozoa</taxon>
        <taxon>Arthropoda</taxon>
        <taxon>Hexapoda</taxon>
        <taxon>Insecta</taxon>
        <taxon>Pterygota</taxon>
        <taxon>Neoptera</taxon>
        <taxon>Endopterygota</taxon>
        <taxon>Hymenoptera</taxon>
        <taxon>Apocrita</taxon>
        <taxon>Ichneumonoidea</taxon>
        <taxon>Braconidae</taxon>
        <taxon>Euphorinae</taxon>
        <taxon>Microctonus</taxon>
    </lineage>
</organism>
<name>A0AA39FFF8_MICHY</name>
<evidence type="ECO:0000256" key="4">
    <source>
        <dbReference type="ARBA" id="ARBA00022490"/>
    </source>
</evidence>
<keyword evidence="4" id="KW-0963">Cytoplasm</keyword>
<keyword evidence="3" id="KW-0813">Transport</keyword>
<protein>
    <recommendedName>
        <fullName evidence="8">Golgi to ER traffic protein 4 homolog</fullName>
    </recommendedName>
</protein>
<reference evidence="6" key="1">
    <citation type="journal article" date="2023" name="bioRxiv">
        <title>Scaffold-level genome assemblies of two parasitoid biocontrol wasps reveal the parthenogenesis mechanism and an associated novel virus.</title>
        <authorList>
            <person name="Inwood S."/>
            <person name="Skelly J."/>
            <person name="Guhlin J."/>
            <person name="Harrop T."/>
            <person name="Goldson S."/>
            <person name="Dearden P."/>
        </authorList>
    </citation>
    <scope>NUCLEOTIDE SEQUENCE</scope>
    <source>
        <strain evidence="6">Lincoln</strain>
        <tissue evidence="6">Whole body</tissue>
    </source>
</reference>
<dbReference type="GO" id="GO:0071818">
    <property type="term" value="C:BAT3 complex"/>
    <property type="evidence" value="ECO:0007669"/>
    <property type="project" value="TreeGrafter"/>
</dbReference>
<dbReference type="GO" id="GO:0045048">
    <property type="term" value="P:protein insertion into ER membrane"/>
    <property type="evidence" value="ECO:0007669"/>
    <property type="project" value="InterPro"/>
</dbReference>
<evidence type="ECO:0000256" key="2">
    <source>
        <dbReference type="ARBA" id="ARBA00005351"/>
    </source>
</evidence>
<evidence type="ECO:0008006" key="8">
    <source>
        <dbReference type="Google" id="ProtNLM"/>
    </source>
</evidence>
<gene>
    <name evidence="6" type="ORF">PV327_002329</name>
</gene>
<evidence type="ECO:0000313" key="7">
    <source>
        <dbReference type="Proteomes" id="UP001168972"/>
    </source>
</evidence>
<sequence length="326" mass="38272">MASHFNHGIQRVLRKLQDSINSGNYYEAHQMYRTLYFRYLGQKKYKDLLELLYDGTIVLLEREQYTSGADLGILFIDVLNKAEIVANSLYFDQIQKLFSIMKAETPERETFLHNAVRWSMKHTNCKWGHPELHTMIAKIFWQEENYAMARKHFVYGNNGEGCAAMLIKLQQERGYSDEVDFFIVQIVLQYLCLRNTKSAQEAFDYYVSRHPKVNGRPPYSTPLLNFLYFLLKTIEVPSVRAFTVVRAQYSLSWSRDAWIDTYLDKIAEHYFHFQPRRPQRQSLFGSMMQSFFNDLEDEDSDPEDQASRHRGGNNNASTSQAAQELD</sequence>
<dbReference type="InterPro" id="IPR011990">
    <property type="entry name" value="TPR-like_helical_dom_sf"/>
</dbReference>
<comment type="similarity">
    <text evidence="2">Belongs to the GET4 family.</text>
</comment>
<accession>A0AA39FFF8</accession>
<evidence type="ECO:0000256" key="3">
    <source>
        <dbReference type="ARBA" id="ARBA00022448"/>
    </source>
</evidence>
<reference evidence="6" key="2">
    <citation type="submission" date="2023-03" db="EMBL/GenBank/DDBJ databases">
        <authorList>
            <person name="Inwood S.N."/>
            <person name="Skelly J.G."/>
            <person name="Guhlin J."/>
            <person name="Harrop T.W.R."/>
            <person name="Goldson S.G."/>
            <person name="Dearden P.K."/>
        </authorList>
    </citation>
    <scope>NUCLEOTIDE SEQUENCE</scope>
    <source>
        <strain evidence="6">Lincoln</strain>
        <tissue evidence="6">Whole body</tissue>
    </source>
</reference>